<evidence type="ECO:0000313" key="12">
    <source>
        <dbReference type="Proteomes" id="UP001162156"/>
    </source>
</evidence>
<feature type="domain" description="ABC transporter" evidence="9">
    <location>
        <begin position="191"/>
        <end position="424"/>
    </location>
</feature>
<evidence type="ECO:0000256" key="6">
    <source>
        <dbReference type="ARBA" id="ARBA00022989"/>
    </source>
</evidence>
<keyword evidence="6 8" id="KW-1133">Transmembrane helix</keyword>
<evidence type="ECO:0000256" key="4">
    <source>
        <dbReference type="ARBA" id="ARBA00022741"/>
    </source>
</evidence>
<dbReference type="EMBL" id="JANEYF010005087">
    <property type="protein sequence ID" value="KAJ8929218.1"/>
    <property type="molecule type" value="Genomic_DNA"/>
</dbReference>
<dbReference type="Proteomes" id="UP001162156">
    <property type="component" value="Unassembled WGS sequence"/>
</dbReference>
<dbReference type="InterPro" id="IPR003593">
    <property type="entry name" value="AAA+_ATPase"/>
</dbReference>
<dbReference type="SUPFAM" id="SSF52540">
    <property type="entry name" value="P-loop containing nucleoside triphosphate hydrolases"/>
    <property type="match status" value="1"/>
</dbReference>
<comment type="subcellular location">
    <subcellularLocation>
        <location evidence="1">Membrane</location>
        <topology evidence="1">Multi-pass membrane protein</topology>
    </subcellularLocation>
</comment>
<evidence type="ECO:0000259" key="10">
    <source>
        <dbReference type="PROSITE" id="PS50929"/>
    </source>
</evidence>
<dbReference type="SUPFAM" id="SSF90123">
    <property type="entry name" value="ABC transporter transmembrane region"/>
    <property type="match status" value="1"/>
</dbReference>
<feature type="domain" description="ABC transmembrane type-1" evidence="10">
    <location>
        <begin position="47"/>
        <end position="156"/>
    </location>
</feature>
<feature type="transmembrane region" description="Helical" evidence="8">
    <location>
        <begin position="101"/>
        <end position="121"/>
    </location>
</feature>
<dbReference type="AlphaFoldDB" id="A0AAV8WRS6"/>
<dbReference type="Pfam" id="PF00005">
    <property type="entry name" value="ABC_tran"/>
    <property type="match status" value="1"/>
</dbReference>
<dbReference type="SMART" id="SM00382">
    <property type="entry name" value="AAA"/>
    <property type="match status" value="1"/>
</dbReference>
<keyword evidence="3 8" id="KW-0812">Transmembrane</keyword>
<dbReference type="PROSITE" id="PS50929">
    <property type="entry name" value="ABC_TM1F"/>
    <property type="match status" value="2"/>
</dbReference>
<dbReference type="CDD" id="cd03244">
    <property type="entry name" value="ABCC_MRP_domain2"/>
    <property type="match status" value="1"/>
</dbReference>
<evidence type="ECO:0000259" key="9">
    <source>
        <dbReference type="PROSITE" id="PS50893"/>
    </source>
</evidence>
<dbReference type="Gene3D" id="3.40.50.300">
    <property type="entry name" value="P-loop containing nucleotide triphosphate hydrolases"/>
    <property type="match status" value="1"/>
</dbReference>
<keyword evidence="2" id="KW-0813">Transport</keyword>
<dbReference type="InterPro" id="IPR003439">
    <property type="entry name" value="ABC_transporter-like_ATP-bd"/>
</dbReference>
<dbReference type="InterPro" id="IPR036640">
    <property type="entry name" value="ABC1_TM_sf"/>
</dbReference>
<proteinExistence type="predicted"/>
<dbReference type="GO" id="GO:0005524">
    <property type="term" value="F:ATP binding"/>
    <property type="evidence" value="ECO:0007669"/>
    <property type="project" value="UniProtKB-KW"/>
</dbReference>
<evidence type="ECO:0000256" key="3">
    <source>
        <dbReference type="ARBA" id="ARBA00022692"/>
    </source>
</evidence>
<dbReference type="InterPro" id="IPR011527">
    <property type="entry name" value="ABC1_TM_dom"/>
</dbReference>
<protein>
    <submittedName>
        <fullName evidence="11">Uncharacterized protein</fullName>
    </submittedName>
</protein>
<dbReference type="CDD" id="cd18580">
    <property type="entry name" value="ABC_6TM_ABCC_D2"/>
    <property type="match status" value="1"/>
</dbReference>
<evidence type="ECO:0000256" key="2">
    <source>
        <dbReference type="ARBA" id="ARBA00022448"/>
    </source>
</evidence>
<dbReference type="GO" id="GO:0016020">
    <property type="term" value="C:membrane"/>
    <property type="evidence" value="ECO:0007669"/>
    <property type="project" value="UniProtKB-SubCell"/>
</dbReference>
<accession>A0AAV8WRS6</accession>
<comment type="caution">
    <text evidence="11">The sequence shown here is derived from an EMBL/GenBank/DDBJ whole genome shotgun (WGS) entry which is preliminary data.</text>
</comment>
<keyword evidence="12" id="KW-1185">Reference proteome</keyword>
<evidence type="ECO:0000256" key="5">
    <source>
        <dbReference type="ARBA" id="ARBA00022840"/>
    </source>
</evidence>
<keyword evidence="7 8" id="KW-0472">Membrane</keyword>
<dbReference type="GO" id="GO:0016887">
    <property type="term" value="F:ATP hydrolysis activity"/>
    <property type="evidence" value="ECO:0007669"/>
    <property type="project" value="InterPro"/>
</dbReference>
<name>A0AAV8WRS6_9CUCU</name>
<evidence type="ECO:0000313" key="11">
    <source>
        <dbReference type="EMBL" id="KAJ8929218.1"/>
    </source>
</evidence>
<dbReference type="FunFam" id="3.40.50.300:FF:000163">
    <property type="entry name" value="Multidrug resistance-associated protein member 4"/>
    <property type="match status" value="1"/>
</dbReference>
<dbReference type="FunFam" id="1.20.1560.10:FF:000229">
    <property type="entry name" value="ABC transporter, putative"/>
    <property type="match status" value="1"/>
</dbReference>
<evidence type="ECO:0000256" key="7">
    <source>
        <dbReference type="ARBA" id="ARBA00023136"/>
    </source>
</evidence>
<gene>
    <name evidence="11" type="ORF">NQ314_018097</name>
</gene>
<evidence type="ECO:0000256" key="8">
    <source>
        <dbReference type="SAM" id="Phobius"/>
    </source>
</evidence>
<organism evidence="11 12">
    <name type="scientific">Rhamnusium bicolor</name>
    <dbReference type="NCBI Taxonomy" id="1586634"/>
    <lineage>
        <taxon>Eukaryota</taxon>
        <taxon>Metazoa</taxon>
        <taxon>Ecdysozoa</taxon>
        <taxon>Arthropoda</taxon>
        <taxon>Hexapoda</taxon>
        <taxon>Insecta</taxon>
        <taxon>Pterygota</taxon>
        <taxon>Neoptera</taxon>
        <taxon>Endopterygota</taxon>
        <taxon>Coleoptera</taxon>
        <taxon>Polyphaga</taxon>
        <taxon>Cucujiformia</taxon>
        <taxon>Chrysomeloidea</taxon>
        <taxon>Cerambycidae</taxon>
        <taxon>Lepturinae</taxon>
        <taxon>Rhagiini</taxon>
        <taxon>Rhamnusium</taxon>
    </lineage>
</organism>
<dbReference type="PROSITE" id="PS50893">
    <property type="entry name" value="ABC_TRANSPORTER_2"/>
    <property type="match status" value="1"/>
</dbReference>
<dbReference type="PANTHER" id="PTHR24223:SF448">
    <property type="entry name" value="FI20146P1-RELATED"/>
    <property type="match status" value="1"/>
</dbReference>
<keyword evidence="4" id="KW-0547">Nucleotide-binding</keyword>
<dbReference type="Gene3D" id="1.20.1560.10">
    <property type="entry name" value="ABC transporter type 1, transmembrane domain"/>
    <property type="match status" value="2"/>
</dbReference>
<keyword evidence="5" id="KW-0067">ATP-binding</keyword>
<dbReference type="InterPro" id="IPR027417">
    <property type="entry name" value="P-loop_NTPase"/>
</dbReference>
<sequence length="447" mass="50261">MFDKIVYATMRFFNINPSGRILNRFSKDVGVLDETLPLTFLDTVEVSRSPIYTHLSASLQGITTIRAFGAQEILKKEFDNFQNQYSAPGYMILAANRTFGFWLDIHCVVYIALVTISILFIESEMFGGNVGLALTQSMTLTGMFQWGMRQWSELENTMTSVERIQEYTEVTPEKDEKTKDPPRLWPEKGNIKFDRMCLRYSPEDSYVLNNLTFEIKSNEKVGIVGRTGAGKSSLITALFRLTDIDGNIFIDEINTKEIPLNILRSKISIIPQEPVLFSGSLRNNLDPFDQYNDDVLWSALTEVELKNAVSSLPAGLGSKVSEGGSNFSIGQRQLLCLARAIIRQNKILILDEATANVDPHTDGLIQTTIRQKFLDCTVLTIAHRLHTIMDSDKVLVMDAGKAVEFDHPHKLLQDQNGVFYGLVMQTGKAMAENLIAIAEENYNNMSL</sequence>
<dbReference type="InterPro" id="IPR050173">
    <property type="entry name" value="ABC_transporter_C-like"/>
</dbReference>
<dbReference type="GO" id="GO:0140359">
    <property type="term" value="F:ABC-type transporter activity"/>
    <property type="evidence" value="ECO:0007669"/>
    <property type="project" value="InterPro"/>
</dbReference>
<dbReference type="InterPro" id="IPR044726">
    <property type="entry name" value="ABCC_6TM_D2"/>
</dbReference>
<dbReference type="Pfam" id="PF00664">
    <property type="entry name" value="ABC_membrane"/>
    <property type="match status" value="2"/>
</dbReference>
<feature type="domain" description="ABC transmembrane type-1" evidence="10">
    <location>
        <begin position="1"/>
        <end position="44"/>
    </location>
</feature>
<reference evidence="11" key="1">
    <citation type="journal article" date="2023" name="Insect Mol. Biol.">
        <title>Genome sequencing provides insights into the evolution of gene families encoding plant cell wall-degrading enzymes in longhorned beetles.</title>
        <authorList>
            <person name="Shin N.R."/>
            <person name="Okamura Y."/>
            <person name="Kirsch R."/>
            <person name="Pauchet Y."/>
        </authorList>
    </citation>
    <scope>NUCLEOTIDE SEQUENCE</scope>
    <source>
        <strain evidence="11">RBIC_L_NR</strain>
    </source>
</reference>
<evidence type="ECO:0000256" key="1">
    <source>
        <dbReference type="ARBA" id="ARBA00004141"/>
    </source>
</evidence>
<dbReference type="PANTHER" id="PTHR24223">
    <property type="entry name" value="ATP-BINDING CASSETTE SUB-FAMILY C"/>
    <property type="match status" value="1"/>
</dbReference>